<dbReference type="PANTHER" id="PTHR43214">
    <property type="entry name" value="TWO-COMPONENT RESPONSE REGULATOR"/>
    <property type="match status" value="1"/>
</dbReference>
<evidence type="ECO:0000256" key="1">
    <source>
        <dbReference type="ARBA" id="ARBA00023125"/>
    </source>
</evidence>
<sequence>MTTKKHLFISANAELLARWTQAFPTAVGITAADLPKHEQVDFVWLRLQNPAEGIAAPQQINAVREHIGGAALIVLSDMPNDDDAMQAFSSAARAYCNSHAAAEVLQQVAVVVEQGGLWIGESLMSRLLVGINQVTPSVTQTEANTKASAPDSTKWQDKLTEREIEVAAAIAAGASNKEVARQLAITERTVKAHVSGLFTKLNVQDRLQLALKIRGMSS</sequence>
<organism evidence="3 4">
    <name type="scientific">Sapientia aquatica</name>
    <dbReference type="NCBI Taxonomy" id="1549640"/>
    <lineage>
        <taxon>Bacteria</taxon>
        <taxon>Pseudomonadati</taxon>
        <taxon>Pseudomonadota</taxon>
        <taxon>Betaproteobacteria</taxon>
        <taxon>Burkholderiales</taxon>
        <taxon>Oxalobacteraceae</taxon>
        <taxon>Sapientia</taxon>
    </lineage>
</organism>
<evidence type="ECO:0000313" key="4">
    <source>
        <dbReference type="Proteomes" id="UP000294829"/>
    </source>
</evidence>
<proteinExistence type="predicted"/>
<keyword evidence="4" id="KW-1185">Reference proteome</keyword>
<dbReference type="InterPro" id="IPR016032">
    <property type="entry name" value="Sig_transdc_resp-reg_C-effctor"/>
</dbReference>
<dbReference type="CDD" id="cd06170">
    <property type="entry name" value="LuxR_C_like"/>
    <property type="match status" value="1"/>
</dbReference>
<gene>
    <name evidence="3" type="ORF">E2I14_11005</name>
</gene>
<dbReference type="EMBL" id="SMYL01000005">
    <property type="protein sequence ID" value="TDK65482.1"/>
    <property type="molecule type" value="Genomic_DNA"/>
</dbReference>
<feature type="domain" description="HTH luxR-type" evidence="2">
    <location>
        <begin position="152"/>
        <end position="217"/>
    </location>
</feature>
<accession>A0A4R5W0N7</accession>
<dbReference type="OrthoDB" id="9794397at2"/>
<dbReference type="Proteomes" id="UP000294829">
    <property type="component" value="Unassembled WGS sequence"/>
</dbReference>
<name>A0A4R5W0N7_9BURK</name>
<comment type="caution">
    <text evidence="3">The sequence shown here is derived from an EMBL/GenBank/DDBJ whole genome shotgun (WGS) entry which is preliminary data.</text>
</comment>
<dbReference type="PANTHER" id="PTHR43214:SF43">
    <property type="entry name" value="TWO-COMPONENT RESPONSE REGULATOR"/>
    <property type="match status" value="1"/>
</dbReference>
<dbReference type="GO" id="GO:0006355">
    <property type="term" value="P:regulation of DNA-templated transcription"/>
    <property type="evidence" value="ECO:0007669"/>
    <property type="project" value="InterPro"/>
</dbReference>
<keyword evidence="1" id="KW-0238">DNA-binding</keyword>
<evidence type="ECO:0000259" key="2">
    <source>
        <dbReference type="PROSITE" id="PS50043"/>
    </source>
</evidence>
<evidence type="ECO:0000313" key="3">
    <source>
        <dbReference type="EMBL" id="TDK65482.1"/>
    </source>
</evidence>
<dbReference type="Pfam" id="PF00196">
    <property type="entry name" value="GerE"/>
    <property type="match status" value="1"/>
</dbReference>
<dbReference type="PRINTS" id="PR00038">
    <property type="entry name" value="HTHLUXR"/>
</dbReference>
<dbReference type="AlphaFoldDB" id="A0A4R5W0N7"/>
<dbReference type="Gene3D" id="3.40.50.2300">
    <property type="match status" value="1"/>
</dbReference>
<dbReference type="GO" id="GO:0003677">
    <property type="term" value="F:DNA binding"/>
    <property type="evidence" value="ECO:0007669"/>
    <property type="project" value="UniProtKB-KW"/>
</dbReference>
<dbReference type="SMART" id="SM00421">
    <property type="entry name" value="HTH_LUXR"/>
    <property type="match status" value="1"/>
</dbReference>
<reference evidence="3 4" key="1">
    <citation type="submission" date="2019-03" db="EMBL/GenBank/DDBJ databases">
        <title>Sapientia aquatica gen. nov., sp. nov., isolated from a crater lake.</title>
        <authorList>
            <person name="Felfoldi T."/>
            <person name="Szabo A."/>
            <person name="Toth E."/>
            <person name="Schumann P."/>
            <person name="Keki Z."/>
            <person name="Marialigeti K."/>
            <person name="Mathe I."/>
        </authorList>
    </citation>
    <scope>NUCLEOTIDE SEQUENCE [LARGE SCALE GENOMIC DNA]</scope>
    <source>
        <strain evidence="3 4">SA-152</strain>
    </source>
</reference>
<dbReference type="InterPro" id="IPR000792">
    <property type="entry name" value="Tscrpt_reg_LuxR_C"/>
</dbReference>
<dbReference type="PROSITE" id="PS50043">
    <property type="entry name" value="HTH_LUXR_2"/>
    <property type="match status" value="1"/>
</dbReference>
<dbReference type="InterPro" id="IPR039420">
    <property type="entry name" value="WalR-like"/>
</dbReference>
<dbReference type="RefSeq" id="WP_133328430.1">
    <property type="nucleotide sequence ID" value="NZ_SMYL01000005.1"/>
</dbReference>
<protein>
    <submittedName>
        <fullName evidence="3">Response regulator transcription factor</fullName>
    </submittedName>
</protein>
<dbReference type="SUPFAM" id="SSF46894">
    <property type="entry name" value="C-terminal effector domain of the bipartite response regulators"/>
    <property type="match status" value="1"/>
</dbReference>